<sequence>MFPFDAELTSPQQVRGRRTDTYNRWMEVVFGATMAALPAIRVPAGFDARGRRWACRSSAGPMPIACRSLA</sequence>
<accession>A0ABU1NLQ4</accession>
<proteinExistence type="predicted"/>
<protein>
    <submittedName>
        <fullName evidence="1">Uncharacterized protein</fullName>
    </submittedName>
</protein>
<evidence type="ECO:0000313" key="1">
    <source>
        <dbReference type="EMBL" id="MDR6539278.1"/>
    </source>
</evidence>
<name>A0ABU1NLQ4_9BURK</name>
<dbReference type="RefSeq" id="WP_309906823.1">
    <property type="nucleotide sequence ID" value="NZ_JAVDRF010000015.1"/>
</dbReference>
<keyword evidence="2" id="KW-1185">Reference proteome</keyword>
<dbReference type="EMBL" id="JAVDRF010000015">
    <property type="protein sequence ID" value="MDR6539278.1"/>
    <property type="molecule type" value="Genomic_DNA"/>
</dbReference>
<dbReference type="Proteomes" id="UP001184230">
    <property type="component" value="Unassembled WGS sequence"/>
</dbReference>
<comment type="caution">
    <text evidence="1">The sequence shown here is derived from an EMBL/GenBank/DDBJ whole genome shotgun (WGS) entry which is preliminary data.</text>
</comment>
<organism evidence="1 2">
    <name type="scientific">Variovorax soli</name>
    <dbReference type="NCBI Taxonomy" id="376815"/>
    <lineage>
        <taxon>Bacteria</taxon>
        <taxon>Pseudomonadati</taxon>
        <taxon>Pseudomonadota</taxon>
        <taxon>Betaproteobacteria</taxon>
        <taxon>Burkholderiales</taxon>
        <taxon>Comamonadaceae</taxon>
        <taxon>Variovorax</taxon>
    </lineage>
</organism>
<reference evidence="1 2" key="1">
    <citation type="submission" date="2023-07" db="EMBL/GenBank/DDBJ databases">
        <title>Sorghum-associated microbial communities from plants grown in Nebraska, USA.</title>
        <authorList>
            <person name="Schachtman D."/>
        </authorList>
    </citation>
    <scope>NUCLEOTIDE SEQUENCE [LARGE SCALE GENOMIC DNA]</scope>
    <source>
        <strain evidence="1 2">DS1781</strain>
    </source>
</reference>
<evidence type="ECO:0000313" key="2">
    <source>
        <dbReference type="Proteomes" id="UP001184230"/>
    </source>
</evidence>
<gene>
    <name evidence="1" type="ORF">J2739_005074</name>
</gene>